<evidence type="ECO:0000313" key="6">
    <source>
        <dbReference type="Proteomes" id="UP000251891"/>
    </source>
</evidence>
<evidence type="ECO:0000313" key="5">
    <source>
        <dbReference type="EMBL" id="RAY17264.1"/>
    </source>
</evidence>
<dbReference type="InterPro" id="IPR036388">
    <property type="entry name" value="WH-like_DNA-bd_sf"/>
</dbReference>
<dbReference type="InterPro" id="IPR052362">
    <property type="entry name" value="HTH-GbsR_regulator"/>
</dbReference>
<sequence length="136" mass="15683">MTARVFAYIIADDAESYTAGELSAGLRVSPAAISTAVRQLVQTGLVARERRPGERSDHYRIYDDDVWSAITVQRLPLLRRYEEILAAGLEGLDPARPGARRVRETMEYFRFMRAEFPQVAERWREYRRQHGLGRPD</sequence>
<name>A0A365HDR2_9ACTN</name>
<dbReference type="OrthoDB" id="67158at2"/>
<dbReference type="InterPro" id="IPR000835">
    <property type="entry name" value="HTH_MarR-typ"/>
</dbReference>
<organism evidence="5 6">
    <name type="scientific">Actinomadura craniellae</name>
    <dbReference type="NCBI Taxonomy" id="2231787"/>
    <lineage>
        <taxon>Bacteria</taxon>
        <taxon>Bacillati</taxon>
        <taxon>Actinomycetota</taxon>
        <taxon>Actinomycetes</taxon>
        <taxon>Streptosporangiales</taxon>
        <taxon>Thermomonosporaceae</taxon>
        <taxon>Actinomadura</taxon>
    </lineage>
</organism>
<keyword evidence="3" id="KW-0804">Transcription</keyword>
<keyword evidence="6" id="KW-1185">Reference proteome</keyword>
<evidence type="ECO:0000256" key="3">
    <source>
        <dbReference type="ARBA" id="ARBA00023163"/>
    </source>
</evidence>
<proteinExistence type="predicted"/>
<keyword evidence="2" id="KW-0238">DNA-binding</keyword>
<dbReference type="EMBL" id="QLYX01000001">
    <property type="protein sequence ID" value="RAY17264.1"/>
    <property type="molecule type" value="Genomic_DNA"/>
</dbReference>
<dbReference type="AlphaFoldDB" id="A0A365HDR2"/>
<accession>A0A365HDR2</accession>
<dbReference type="Gene3D" id="1.10.287.160">
    <property type="entry name" value="HR1 repeat"/>
    <property type="match status" value="1"/>
</dbReference>
<dbReference type="PANTHER" id="PTHR38465:SF2">
    <property type="entry name" value="HTH-TYPE TRANSCRIPTIONAL REGULATOR MMPR5"/>
    <property type="match status" value="1"/>
</dbReference>
<gene>
    <name evidence="5" type="ORF">DPM19_00585</name>
</gene>
<protein>
    <submittedName>
        <fullName evidence="5">MarR family transcriptional regulator</fullName>
    </submittedName>
</protein>
<dbReference type="GO" id="GO:0003677">
    <property type="term" value="F:DNA binding"/>
    <property type="evidence" value="ECO:0007669"/>
    <property type="project" value="UniProtKB-KW"/>
</dbReference>
<evidence type="ECO:0000256" key="1">
    <source>
        <dbReference type="ARBA" id="ARBA00023015"/>
    </source>
</evidence>
<dbReference type="GO" id="GO:0003700">
    <property type="term" value="F:DNA-binding transcription factor activity"/>
    <property type="evidence" value="ECO:0007669"/>
    <property type="project" value="InterPro"/>
</dbReference>
<dbReference type="CDD" id="cd00090">
    <property type="entry name" value="HTH_ARSR"/>
    <property type="match status" value="1"/>
</dbReference>
<dbReference type="InterPro" id="IPR036390">
    <property type="entry name" value="WH_DNA-bd_sf"/>
</dbReference>
<dbReference type="Proteomes" id="UP000251891">
    <property type="component" value="Unassembled WGS sequence"/>
</dbReference>
<evidence type="ECO:0000259" key="4">
    <source>
        <dbReference type="Pfam" id="PF12802"/>
    </source>
</evidence>
<dbReference type="InterPro" id="IPR011991">
    <property type="entry name" value="ArsR-like_HTH"/>
</dbReference>
<comment type="caution">
    <text evidence="5">The sequence shown here is derived from an EMBL/GenBank/DDBJ whole genome shotgun (WGS) entry which is preliminary data.</text>
</comment>
<feature type="domain" description="HTH marR-type" evidence="4">
    <location>
        <begin position="4"/>
        <end position="53"/>
    </location>
</feature>
<dbReference type="Pfam" id="PF12802">
    <property type="entry name" value="MarR_2"/>
    <property type="match status" value="1"/>
</dbReference>
<evidence type="ECO:0000256" key="2">
    <source>
        <dbReference type="ARBA" id="ARBA00023125"/>
    </source>
</evidence>
<reference evidence="5 6" key="1">
    <citation type="submission" date="2018-06" db="EMBL/GenBank/DDBJ databases">
        <title>Actinomadura craniellae sp. nov. isolated from marine sponge Craniella sp.</title>
        <authorList>
            <person name="Li L."/>
            <person name="Xu Q.H."/>
            <person name="Lin H.W."/>
            <person name="Lu Y.H."/>
        </authorList>
    </citation>
    <scope>NUCLEOTIDE SEQUENCE [LARGE SCALE GENOMIC DNA]</scope>
    <source>
        <strain evidence="5 6">LHW63021</strain>
    </source>
</reference>
<dbReference type="PANTHER" id="PTHR38465">
    <property type="entry name" value="HTH-TYPE TRANSCRIPTIONAL REGULATOR MJ1563-RELATED"/>
    <property type="match status" value="1"/>
</dbReference>
<dbReference type="SUPFAM" id="SSF46785">
    <property type="entry name" value="Winged helix' DNA-binding domain"/>
    <property type="match status" value="1"/>
</dbReference>
<keyword evidence="1" id="KW-0805">Transcription regulation</keyword>
<dbReference type="Gene3D" id="1.10.10.10">
    <property type="entry name" value="Winged helix-like DNA-binding domain superfamily/Winged helix DNA-binding domain"/>
    <property type="match status" value="1"/>
</dbReference>